<protein>
    <submittedName>
        <fullName evidence="8">Metal ABC transporter permease</fullName>
    </submittedName>
</protein>
<feature type="transmembrane region" description="Helical" evidence="7">
    <location>
        <begin position="166"/>
        <end position="190"/>
    </location>
</feature>
<feature type="transmembrane region" description="Helical" evidence="7">
    <location>
        <begin position="136"/>
        <end position="154"/>
    </location>
</feature>
<comment type="similarity">
    <text evidence="2 6">Belongs to the ABC-3 integral membrane protein family.</text>
</comment>
<evidence type="ECO:0000313" key="9">
    <source>
        <dbReference type="Proteomes" id="UP001059672"/>
    </source>
</evidence>
<organism evidence="8 9">
    <name type="scientific">Pseudomonas benzenivorans</name>
    <dbReference type="NCBI Taxonomy" id="556533"/>
    <lineage>
        <taxon>Bacteria</taxon>
        <taxon>Pseudomonadati</taxon>
        <taxon>Pseudomonadota</taxon>
        <taxon>Gammaproteobacteria</taxon>
        <taxon>Pseudomonadales</taxon>
        <taxon>Pseudomonadaceae</taxon>
        <taxon>Pseudomonas</taxon>
    </lineage>
</organism>
<feature type="transmembrane region" description="Helical" evidence="7">
    <location>
        <begin position="248"/>
        <end position="274"/>
    </location>
</feature>
<dbReference type="CDD" id="cd06550">
    <property type="entry name" value="TM_ABC_iron-siderophores_like"/>
    <property type="match status" value="1"/>
</dbReference>
<evidence type="ECO:0000313" key="8">
    <source>
        <dbReference type="EMBL" id="UTW09904.1"/>
    </source>
</evidence>
<feature type="transmembrane region" description="Helical" evidence="7">
    <location>
        <begin position="18"/>
        <end position="38"/>
    </location>
</feature>
<keyword evidence="9" id="KW-1185">Reference proteome</keyword>
<dbReference type="SUPFAM" id="SSF81345">
    <property type="entry name" value="ABC transporter involved in vitamin B12 uptake, BtuC"/>
    <property type="match status" value="1"/>
</dbReference>
<keyword evidence="5 7" id="KW-0472">Membrane</keyword>
<evidence type="ECO:0000256" key="6">
    <source>
        <dbReference type="RuleBase" id="RU003943"/>
    </source>
</evidence>
<evidence type="ECO:0000256" key="7">
    <source>
        <dbReference type="SAM" id="Phobius"/>
    </source>
</evidence>
<feature type="transmembrane region" description="Helical" evidence="7">
    <location>
        <begin position="222"/>
        <end position="242"/>
    </location>
</feature>
<dbReference type="PANTHER" id="PTHR30477">
    <property type="entry name" value="ABC-TRANSPORTER METAL-BINDING PROTEIN"/>
    <property type="match status" value="1"/>
</dbReference>
<dbReference type="InterPro" id="IPR037294">
    <property type="entry name" value="ABC_BtuC-like"/>
</dbReference>
<keyword evidence="6" id="KW-0813">Transport</keyword>
<keyword evidence="4 7" id="KW-1133">Transmembrane helix</keyword>
<dbReference type="Gene3D" id="1.10.3470.10">
    <property type="entry name" value="ABC transporter involved in vitamin B12 uptake, BtuC"/>
    <property type="match status" value="1"/>
</dbReference>
<accession>A0ABY5HEZ9</accession>
<comment type="subcellular location">
    <subcellularLocation>
        <location evidence="6">Cell membrane</location>
        <topology evidence="6">Multi-pass membrane protein</topology>
    </subcellularLocation>
    <subcellularLocation>
        <location evidence="1">Membrane</location>
        <topology evidence="1">Multi-pass membrane protein</topology>
    </subcellularLocation>
</comment>
<dbReference type="Proteomes" id="UP001059672">
    <property type="component" value="Chromosome"/>
</dbReference>
<sequence>MLMTFVEAVLEYDFLQKALLTSAMVGIICGVIGCFIILRGMALMGDAISHAVLPGVALSFMLGINLLIGAVLSGLLTAIAIGYVSQHSRIKHDVSIGVMFTAAFALGIILITLQKSSTDLYHILFGNVLAVRPEEMWVTLVIGTLVLASVYLFYKELLVSTFDATMAAAYGLPIKLIHYFLMTLLTLVTVASLQTVGIVLVVAMLITPAATAYLLTNRLSLMICWAAGLGLVSAFSGIYLSFTYNLASGATIVMTSTLLFLTALLFSPCQGLLWRGLQTRRRRQQSRLTANEPAPSLIKREVTP</sequence>
<evidence type="ECO:0000256" key="1">
    <source>
        <dbReference type="ARBA" id="ARBA00004141"/>
    </source>
</evidence>
<evidence type="ECO:0000256" key="3">
    <source>
        <dbReference type="ARBA" id="ARBA00022692"/>
    </source>
</evidence>
<dbReference type="Pfam" id="PF00950">
    <property type="entry name" value="ABC-3"/>
    <property type="match status" value="1"/>
</dbReference>
<feature type="transmembrane region" description="Helical" evidence="7">
    <location>
        <begin position="96"/>
        <end position="116"/>
    </location>
</feature>
<feature type="transmembrane region" description="Helical" evidence="7">
    <location>
        <begin position="196"/>
        <end position="215"/>
    </location>
</feature>
<evidence type="ECO:0000256" key="5">
    <source>
        <dbReference type="ARBA" id="ARBA00023136"/>
    </source>
</evidence>
<dbReference type="InterPro" id="IPR001626">
    <property type="entry name" value="ABC_TroCD"/>
</dbReference>
<keyword evidence="3 6" id="KW-0812">Transmembrane</keyword>
<evidence type="ECO:0000256" key="4">
    <source>
        <dbReference type="ARBA" id="ARBA00022989"/>
    </source>
</evidence>
<gene>
    <name evidence="8" type="ORF">KDW96_11545</name>
</gene>
<feature type="transmembrane region" description="Helical" evidence="7">
    <location>
        <begin position="58"/>
        <end position="84"/>
    </location>
</feature>
<proteinExistence type="inferred from homology"/>
<name>A0ABY5HEZ9_9PSED</name>
<dbReference type="EMBL" id="CP073346">
    <property type="protein sequence ID" value="UTW09904.1"/>
    <property type="molecule type" value="Genomic_DNA"/>
</dbReference>
<dbReference type="PANTHER" id="PTHR30477:SF13">
    <property type="entry name" value="IRON TRANSPORT SYSTEM MEMBRANE PROTEIN HI_0360-RELATED"/>
    <property type="match status" value="1"/>
</dbReference>
<reference evidence="8" key="1">
    <citation type="submission" date="2021-04" db="EMBL/GenBank/DDBJ databases">
        <title>Oceanospirillales bacteria with DddD are important DMSP degraders in coastal seawater.</title>
        <authorList>
            <person name="Liu J."/>
        </authorList>
    </citation>
    <scope>NUCLEOTIDE SEQUENCE</scope>
    <source>
        <strain evidence="8">D13-4</strain>
    </source>
</reference>
<evidence type="ECO:0000256" key="2">
    <source>
        <dbReference type="ARBA" id="ARBA00008034"/>
    </source>
</evidence>